<keyword evidence="13" id="KW-1185">Reference proteome</keyword>
<dbReference type="InterPro" id="IPR000659">
    <property type="entry name" value="Pyridox_Oxase"/>
</dbReference>
<dbReference type="PANTHER" id="PTHR10851:SF0">
    <property type="entry name" value="PYRIDOXINE-5'-PHOSPHATE OXIDASE"/>
    <property type="match status" value="1"/>
</dbReference>
<evidence type="ECO:0000256" key="1">
    <source>
        <dbReference type="ARBA" id="ARBA00001917"/>
    </source>
</evidence>
<evidence type="ECO:0000259" key="11">
    <source>
        <dbReference type="Pfam" id="PF10590"/>
    </source>
</evidence>
<comment type="cofactor">
    <cofactor evidence="1">
        <name>FMN</name>
        <dbReference type="ChEBI" id="CHEBI:58210"/>
    </cofactor>
</comment>
<dbReference type="InterPro" id="IPR011576">
    <property type="entry name" value="Pyridox_Oxase_N"/>
</dbReference>
<evidence type="ECO:0000256" key="2">
    <source>
        <dbReference type="ARBA" id="ARBA00003691"/>
    </source>
</evidence>
<sequence>MVGETKFDISNLNSKNPLKQFESWYQDAKNAKSIKSPNCACLATCSSNCEPSCRMIEINEFNDNGFLFFTHYDSKKARDLSQNRNCSLCFYWDQLDRQVVMCGRVEKISEKESMEFFQRRTVPQQLKTLASQQGKVIKDKEVLVERQQKLAKEFEQSQRMPVPETYVGYLFKPEEFDFWQGNVNDLDDRIRFRKRKQVEDESLVTMGEGNWAIERIGA</sequence>
<gene>
    <name evidence="12" type="ORF">OXX778_LOCUS4862</name>
</gene>
<dbReference type="InterPro" id="IPR019576">
    <property type="entry name" value="Pyridoxamine_oxidase_dimer_C"/>
</dbReference>
<dbReference type="Pfam" id="PF10590">
    <property type="entry name" value="PNP_phzG_C"/>
    <property type="match status" value="1"/>
</dbReference>
<dbReference type="GO" id="GO:0008615">
    <property type="term" value="P:pyridoxine biosynthetic process"/>
    <property type="evidence" value="ECO:0007669"/>
    <property type="project" value="InterPro"/>
</dbReference>
<evidence type="ECO:0000256" key="4">
    <source>
        <dbReference type="ARBA" id="ARBA00005037"/>
    </source>
</evidence>
<dbReference type="Pfam" id="PF01243">
    <property type="entry name" value="PNPOx_N"/>
    <property type="match status" value="1"/>
</dbReference>
<comment type="pathway">
    <text evidence="3">Cofactor metabolism; pyridoxal 5'-phosphate salvage; pyridoxal 5'-phosphate from pyridoxamine 5'-phosphate: step 1/1.</text>
</comment>
<dbReference type="OrthoDB" id="303614at2759"/>
<keyword evidence="8" id="KW-0288">FMN</keyword>
<keyword evidence="7" id="KW-0285">Flavoprotein</keyword>
<evidence type="ECO:0000256" key="8">
    <source>
        <dbReference type="ARBA" id="ARBA00022643"/>
    </source>
</evidence>
<proteinExistence type="inferred from homology"/>
<comment type="pathway">
    <text evidence="4">Cofactor metabolism; pyridoxal 5'-phosphate salvage; pyridoxal 5'-phosphate from pyridoxine 5'-phosphate: step 1/1.</text>
</comment>
<evidence type="ECO:0000256" key="6">
    <source>
        <dbReference type="ARBA" id="ARBA00012801"/>
    </source>
</evidence>
<evidence type="ECO:0000313" key="12">
    <source>
        <dbReference type="EMBL" id="CAF0769263.1"/>
    </source>
</evidence>
<organism evidence="12 13">
    <name type="scientific">Brachionus calyciflorus</name>
    <dbReference type="NCBI Taxonomy" id="104777"/>
    <lineage>
        <taxon>Eukaryota</taxon>
        <taxon>Metazoa</taxon>
        <taxon>Spiralia</taxon>
        <taxon>Gnathifera</taxon>
        <taxon>Rotifera</taxon>
        <taxon>Eurotatoria</taxon>
        <taxon>Monogononta</taxon>
        <taxon>Pseudotrocha</taxon>
        <taxon>Ploima</taxon>
        <taxon>Brachionidae</taxon>
        <taxon>Brachionus</taxon>
    </lineage>
</organism>
<dbReference type="PIRSF" id="PIRSF000190">
    <property type="entry name" value="Pyd_amn-ph_oxd"/>
    <property type="match status" value="1"/>
</dbReference>
<accession>A0A813QMX2</accession>
<reference evidence="12" key="1">
    <citation type="submission" date="2021-02" db="EMBL/GenBank/DDBJ databases">
        <authorList>
            <person name="Nowell W R."/>
        </authorList>
    </citation>
    <scope>NUCLEOTIDE SEQUENCE</scope>
    <source>
        <strain evidence="12">Ploen Becks lab</strain>
    </source>
</reference>
<evidence type="ECO:0000256" key="3">
    <source>
        <dbReference type="ARBA" id="ARBA00004738"/>
    </source>
</evidence>
<name>A0A813QMX2_9BILA</name>
<evidence type="ECO:0000259" key="10">
    <source>
        <dbReference type="Pfam" id="PF01243"/>
    </source>
</evidence>
<comment type="caution">
    <text evidence="12">The sequence shown here is derived from an EMBL/GenBank/DDBJ whole genome shotgun (WGS) entry which is preliminary data.</text>
</comment>
<dbReference type="InterPro" id="IPR012349">
    <property type="entry name" value="Split_barrel_FMN-bd"/>
</dbReference>
<dbReference type="NCBIfam" id="NF004231">
    <property type="entry name" value="PRK05679.1"/>
    <property type="match status" value="1"/>
</dbReference>
<comment type="function">
    <text evidence="2">Catalyzes the oxidation of either pyridoxine 5'-phosphate (PNP) or pyridoxamine 5'-phosphate (PMP) into pyridoxal 5'-phosphate (PLP).</text>
</comment>
<dbReference type="Proteomes" id="UP000663879">
    <property type="component" value="Unassembled WGS sequence"/>
</dbReference>
<evidence type="ECO:0000256" key="5">
    <source>
        <dbReference type="ARBA" id="ARBA00007301"/>
    </source>
</evidence>
<dbReference type="NCBIfam" id="TIGR00558">
    <property type="entry name" value="pdxH"/>
    <property type="match status" value="1"/>
</dbReference>
<keyword evidence="9" id="KW-0560">Oxidoreductase</keyword>
<dbReference type="GO" id="GO:0004733">
    <property type="term" value="F:pyridoxamine phosphate oxidase activity"/>
    <property type="evidence" value="ECO:0007669"/>
    <property type="project" value="UniProtKB-EC"/>
</dbReference>
<feature type="domain" description="Pyridoxine 5'-phosphate oxidase dimerisation C-terminal" evidence="11">
    <location>
        <begin position="166"/>
        <end position="216"/>
    </location>
</feature>
<dbReference type="Gene3D" id="2.30.110.10">
    <property type="entry name" value="Electron Transport, Fmn-binding Protein, Chain A"/>
    <property type="match status" value="1"/>
</dbReference>
<dbReference type="SUPFAM" id="SSF50475">
    <property type="entry name" value="FMN-binding split barrel"/>
    <property type="match status" value="1"/>
</dbReference>
<dbReference type="UniPathway" id="UPA01068">
    <property type="reaction ID" value="UER00304"/>
</dbReference>
<dbReference type="PANTHER" id="PTHR10851">
    <property type="entry name" value="PYRIDOXINE-5-PHOSPHATE OXIDASE"/>
    <property type="match status" value="1"/>
</dbReference>
<dbReference type="GO" id="GO:0010181">
    <property type="term" value="F:FMN binding"/>
    <property type="evidence" value="ECO:0007669"/>
    <property type="project" value="InterPro"/>
</dbReference>
<evidence type="ECO:0000256" key="9">
    <source>
        <dbReference type="ARBA" id="ARBA00023002"/>
    </source>
</evidence>
<evidence type="ECO:0000313" key="13">
    <source>
        <dbReference type="Proteomes" id="UP000663879"/>
    </source>
</evidence>
<dbReference type="AlphaFoldDB" id="A0A813QMX2"/>
<comment type="similarity">
    <text evidence="5">Belongs to the pyridoxamine 5'-phosphate oxidase family.</text>
</comment>
<feature type="domain" description="Pyridoxamine 5'-phosphate oxidase N-terminal" evidence="10">
    <location>
        <begin position="31"/>
        <end position="144"/>
    </location>
</feature>
<protein>
    <recommendedName>
        <fullName evidence="6">pyridoxal 5'-phosphate synthase</fullName>
        <ecNumber evidence="6">1.4.3.5</ecNumber>
    </recommendedName>
</protein>
<evidence type="ECO:0000256" key="7">
    <source>
        <dbReference type="ARBA" id="ARBA00022630"/>
    </source>
</evidence>
<dbReference type="EMBL" id="CAJNOC010000502">
    <property type="protein sequence ID" value="CAF0769263.1"/>
    <property type="molecule type" value="Genomic_DNA"/>
</dbReference>
<dbReference type="EC" id="1.4.3.5" evidence="6"/>